<keyword evidence="3" id="KW-1185">Reference proteome</keyword>
<dbReference type="Proteomes" id="UP001153269">
    <property type="component" value="Unassembled WGS sequence"/>
</dbReference>
<organism evidence="2 3">
    <name type="scientific">Pleuronectes platessa</name>
    <name type="common">European plaice</name>
    <dbReference type="NCBI Taxonomy" id="8262"/>
    <lineage>
        <taxon>Eukaryota</taxon>
        <taxon>Metazoa</taxon>
        <taxon>Chordata</taxon>
        <taxon>Craniata</taxon>
        <taxon>Vertebrata</taxon>
        <taxon>Euteleostomi</taxon>
        <taxon>Actinopterygii</taxon>
        <taxon>Neopterygii</taxon>
        <taxon>Teleostei</taxon>
        <taxon>Neoteleostei</taxon>
        <taxon>Acanthomorphata</taxon>
        <taxon>Carangaria</taxon>
        <taxon>Pleuronectiformes</taxon>
        <taxon>Pleuronectoidei</taxon>
        <taxon>Pleuronectidae</taxon>
        <taxon>Pleuronectes</taxon>
    </lineage>
</organism>
<feature type="region of interest" description="Disordered" evidence="1">
    <location>
        <begin position="1"/>
        <end position="103"/>
    </location>
</feature>
<evidence type="ECO:0000313" key="2">
    <source>
        <dbReference type="EMBL" id="CAB1457530.1"/>
    </source>
</evidence>
<accession>A0A9N7ZAV1</accession>
<feature type="compositionally biased region" description="Basic and acidic residues" evidence="1">
    <location>
        <begin position="26"/>
        <end position="45"/>
    </location>
</feature>
<dbReference type="AlphaFoldDB" id="A0A9N7ZAV1"/>
<feature type="compositionally biased region" description="Polar residues" evidence="1">
    <location>
        <begin position="1"/>
        <end position="11"/>
    </location>
</feature>
<proteinExistence type="predicted"/>
<sequence length="103" mass="11666">MHNTTGDQPSEQDLPCQAETGLELEMETKETQQTRSRSEPERETAKFSISPEEETQRSKSPSLQGESHPTELHKGADLKTDLIPHDSNGKQQTDLAHRNRQRT</sequence>
<reference evidence="2" key="1">
    <citation type="submission" date="2020-03" db="EMBL/GenBank/DDBJ databases">
        <authorList>
            <person name="Weist P."/>
        </authorList>
    </citation>
    <scope>NUCLEOTIDE SEQUENCE</scope>
</reference>
<comment type="caution">
    <text evidence="2">The sequence shown here is derived from an EMBL/GenBank/DDBJ whole genome shotgun (WGS) entry which is preliminary data.</text>
</comment>
<evidence type="ECO:0000313" key="3">
    <source>
        <dbReference type="Proteomes" id="UP001153269"/>
    </source>
</evidence>
<feature type="compositionally biased region" description="Polar residues" evidence="1">
    <location>
        <begin position="58"/>
        <end position="67"/>
    </location>
</feature>
<protein>
    <submittedName>
        <fullName evidence="2">Uncharacterized protein</fullName>
    </submittedName>
</protein>
<gene>
    <name evidence="2" type="ORF">PLEPLA_LOCUS45354</name>
</gene>
<dbReference type="EMBL" id="CADEAL010004347">
    <property type="protein sequence ID" value="CAB1457530.1"/>
    <property type="molecule type" value="Genomic_DNA"/>
</dbReference>
<name>A0A9N7ZAV1_PLEPL</name>
<evidence type="ECO:0000256" key="1">
    <source>
        <dbReference type="SAM" id="MobiDB-lite"/>
    </source>
</evidence>
<feature type="compositionally biased region" description="Basic and acidic residues" evidence="1">
    <location>
        <begin position="68"/>
        <end position="88"/>
    </location>
</feature>